<sequence length="174" mass="19783">MRNLYTIFGILMLLAFTSCNTVRVSSDYDRNADFSQYKTFAFHQKGLVDLKMNDLDKRRIVEAIGQTLSSKGMTAATAETNADLVINLSAKSKTRVNVDPYYDPWWGGPYWGASQRVHQYKEGSIILDFIDRRQNTLVWQGVGEGLNVSDIERKATKIPLAVEEILAKYPPKRK</sequence>
<dbReference type="Proteomes" id="UP001152599">
    <property type="component" value="Unassembled WGS sequence"/>
</dbReference>
<gene>
    <name evidence="3" type="ORF">NMK71_02615</name>
</gene>
<feature type="domain" description="DUF4136" evidence="2">
    <location>
        <begin position="24"/>
        <end position="171"/>
    </location>
</feature>
<comment type="caution">
    <text evidence="3">The sequence shown here is derived from an EMBL/GenBank/DDBJ whole genome shotgun (WGS) entry which is preliminary data.</text>
</comment>
<keyword evidence="4" id="KW-1185">Reference proteome</keyword>
<dbReference type="Pfam" id="PF13590">
    <property type="entry name" value="DUF4136"/>
    <property type="match status" value="1"/>
</dbReference>
<dbReference type="Gene3D" id="3.30.160.670">
    <property type="match status" value="1"/>
</dbReference>
<dbReference type="PROSITE" id="PS51257">
    <property type="entry name" value="PROKAR_LIPOPROTEIN"/>
    <property type="match status" value="1"/>
</dbReference>
<evidence type="ECO:0000256" key="1">
    <source>
        <dbReference type="SAM" id="SignalP"/>
    </source>
</evidence>
<evidence type="ECO:0000313" key="4">
    <source>
        <dbReference type="Proteomes" id="UP001152599"/>
    </source>
</evidence>
<keyword evidence="1" id="KW-0732">Signal</keyword>
<dbReference type="AlphaFoldDB" id="A0A9X4N295"/>
<dbReference type="InterPro" id="IPR025411">
    <property type="entry name" value="DUF4136"/>
</dbReference>
<feature type="chain" id="PRO_5040872811" evidence="1">
    <location>
        <begin position="22"/>
        <end position="174"/>
    </location>
</feature>
<reference evidence="3" key="1">
    <citation type="submission" date="2022-07" db="EMBL/GenBank/DDBJ databases">
        <title>Description and genome-wide analysis of Profundicola chukchiensis gen. nov., sp. nov., marine bacteria isolated from bottom sediments of the Chukchi Sea.</title>
        <authorList>
            <person name="Romanenko L."/>
            <person name="Otstavnykh N."/>
            <person name="Kurilenko V."/>
            <person name="Eremeev V."/>
            <person name="Velansky P."/>
            <person name="Mikhailov V."/>
            <person name="Isaeva M."/>
        </authorList>
    </citation>
    <scope>NUCLEOTIDE SEQUENCE</scope>
    <source>
        <strain evidence="3">KMM 9713</strain>
    </source>
</reference>
<organism evidence="3 4">
    <name type="scientific">Profundicola chukchiensis</name>
    <dbReference type="NCBI Taxonomy" id="2961959"/>
    <lineage>
        <taxon>Bacteria</taxon>
        <taxon>Pseudomonadati</taxon>
        <taxon>Bacteroidota</taxon>
        <taxon>Flavobacteriia</taxon>
        <taxon>Flavobacteriales</taxon>
        <taxon>Weeksellaceae</taxon>
        <taxon>Profundicola</taxon>
    </lineage>
</organism>
<name>A0A9X4N295_9FLAO</name>
<feature type="signal peptide" evidence="1">
    <location>
        <begin position="1"/>
        <end position="21"/>
    </location>
</feature>
<evidence type="ECO:0000313" key="3">
    <source>
        <dbReference type="EMBL" id="MDG4945294.1"/>
    </source>
</evidence>
<dbReference type="EMBL" id="JANCMU010000001">
    <property type="protein sequence ID" value="MDG4945294.1"/>
    <property type="molecule type" value="Genomic_DNA"/>
</dbReference>
<accession>A0A9X4N295</accession>
<proteinExistence type="predicted"/>
<dbReference type="RefSeq" id="WP_304419959.1">
    <property type="nucleotide sequence ID" value="NZ_JANCMU010000001.1"/>
</dbReference>
<protein>
    <submittedName>
        <fullName evidence="3">DUF4136 domain-containing protein</fullName>
    </submittedName>
</protein>
<evidence type="ECO:0000259" key="2">
    <source>
        <dbReference type="Pfam" id="PF13590"/>
    </source>
</evidence>